<keyword evidence="11" id="KW-1185">Reference proteome</keyword>
<evidence type="ECO:0000313" key="10">
    <source>
        <dbReference type="EMBL" id="ERF74509.1"/>
    </source>
</evidence>
<sequence>MSTTSFETTEQRALAAERNASLPKSRKGALEATINAVELYMRALRLAPTSNEKARLDSKCKELLSKAEKLKVEDVKAECDDRNTASTLPPRVGLKQPTSRRKLTTREEIILLEGSKLNGFVFPPWKGDPTPDEFVLKDGQNLFVDSRPLQLSSLQLKTFAGWKRPWEAFAGLDMLQDGIELSPQPTMQCVKKVDLVQDMTSDCSVVASLCAGSARAERGHPKILSSIMFPYDHSHSLPALSPSSKYIFRLYFNGCHRKVVVDDLLPSSTDSRIFHVVDRSNPSYLAPALVEKAYLKVRGGYDFPGSNSGTDLAVLTGWLPEQIFLHDEDVMPEDLWSRVFKAFAYGDVLVTIGTGKLSKREQRHLGLASEHDYAILDMKETDGMREMLIKNPWSDGDVWKGVSRSSARTDEEKGQPLLGSKEQLSANTKQETMAPGTFWMDLGTVFQHFENLYLNWNPALFSHRQDYHFSWDLSTAPSMLGTFQSNPQFSVTCSQSGSLWLLLNRHFRTSDYQGNNKAPHGFISLYLFDKKGHRVLLSDGSMIRGPYVDSPNVLIRLEAQARTDYTVVAAAQDLPSTKLNFTLSALSRCSIELSLAKKRYLSAVSLGAAWSRSTAGGNSESTAYLTNPQFSLEMPSRAEIAILLQATEPAAETKVAVHIKVFFTMGSRVATLRSRDIVAQSGDYRRGSAAIETILDAGTYTIICSTFDAGQMGKFSLSVQSSSDSAPNLRALPAEGSGRLTSVSQPAVFAAGTNRLLAPVWASRLARASVVVQPMNNPVAGTQSPRTYSPLKLTLEQGQGPYKVCLATSSASNENEFDDPATGVRIDDFQIQPEMQGLATGGLWLVLERMAASSAAMQLEERFQILVLGEERVSTGAWGVGDGLVAWYAQSSIGTGSGSFLPALLGIVDQVQLEVKMSSQIPAAVRAADLARFATRASQLEKVKPLISYYCNYWIVNQILAKKLEKTDQDCFVYTTHLIDKLEQFKADNQEHDAAVDDLARRAYVEEFALETFQRADNALRANKASRQTADTFQAAATFLELLQIWGEIDAENAAKIKYAKYHALRIAKALKAGEDPNASNPAADYRTSGDEALPALDPNDPEVQMLNGSSTKPRQPSVVDVPDEAYKIQSDLARQSSLNESLHPSRDPSVPRPSVIVPKPKVEDAPDDTDRIQSNLARQSSLDQSLHPSRAPSLPRPTQDEVSPVEASASAEDFYHQTSPYDDVSPLGSEAERKSSIGVIVGACARGWDLRIWSSSSSSSTIWSGDG</sequence>
<protein>
    <recommendedName>
        <fullName evidence="9">Calpain catalytic domain-containing protein</fullName>
    </recommendedName>
</protein>
<proteinExistence type="inferred from homology"/>
<dbReference type="AlphaFoldDB" id="U1HYD0"/>
<dbReference type="HOGENOM" id="CLU_006770_1_0_1"/>
<dbReference type="PANTHER" id="PTHR46143">
    <property type="entry name" value="CALPAIN-7"/>
    <property type="match status" value="1"/>
</dbReference>
<dbReference type="Pfam" id="PF00648">
    <property type="entry name" value="Peptidase_C2"/>
    <property type="match status" value="1"/>
</dbReference>
<gene>
    <name evidence="10" type="ORF">EPUS_03947</name>
</gene>
<comment type="similarity">
    <text evidence="2">Belongs to the peptidase C2 family. PalB/RIM13 subfamily.</text>
</comment>
<evidence type="ECO:0000256" key="4">
    <source>
        <dbReference type="ARBA" id="ARBA00022801"/>
    </source>
</evidence>
<feature type="domain" description="Calpain catalytic" evidence="9">
    <location>
        <begin position="119"/>
        <end position="458"/>
    </location>
</feature>
<evidence type="ECO:0000259" key="9">
    <source>
        <dbReference type="PROSITE" id="PS50203"/>
    </source>
</evidence>
<reference evidence="11" key="1">
    <citation type="journal article" date="2014" name="BMC Genomics">
        <title>Genome characteristics reveal the impact of lichenization on lichen-forming fungus Endocarpon pusillum Hedwig (Verrucariales, Ascomycota).</title>
        <authorList>
            <person name="Wang Y.-Y."/>
            <person name="Liu B."/>
            <person name="Zhang X.-Y."/>
            <person name="Zhou Q.-M."/>
            <person name="Zhang T."/>
            <person name="Li H."/>
            <person name="Yu Y.-F."/>
            <person name="Zhang X.-L."/>
            <person name="Hao X.-Y."/>
            <person name="Wang M."/>
            <person name="Wang L."/>
            <person name="Wei J.-C."/>
        </authorList>
    </citation>
    <scope>NUCLEOTIDE SEQUENCE [LARGE SCALE GENOMIC DNA]</scope>
    <source>
        <strain evidence="11">Z07020 / HMAS-L-300199</strain>
    </source>
</reference>
<feature type="region of interest" description="Disordered" evidence="8">
    <location>
        <begin position="1"/>
        <end position="25"/>
    </location>
</feature>
<evidence type="ECO:0000256" key="1">
    <source>
        <dbReference type="ARBA" id="ARBA00004308"/>
    </source>
</evidence>
<feature type="region of interest" description="Disordered" evidence="8">
    <location>
        <begin position="1075"/>
        <end position="1120"/>
    </location>
</feature>
<dbReference type="InterPro" id="IPR022682">
    <property type="entry name" value="Calpain_domain_III"/>
</dbReference>
<feature type="active site" evidence="7">
    <location>
        <position position="391"/>
    </location>
</feature>
<dbReference type="Proteomes" id="UP000019373">
    <property type="component" value="Unassembled WGS sequence"/>
</dbReference>
<dbReference type="InterPro" id="IPR001300">
    <property type="entry name" value="Peptidase_C2_calpain_cat"/>
</dbReference>
<dbReference type="Gene3D" id="1.25.40.270">
    <property type="entry name" value="Vacuolar protein sorting-associated protein vta1"/>
    <property type="match status" value="1"/>
</dbReference>
<feature type="active site" evidence="7">
    <location>
        <position position="203"/>
    </location>
</feature>
<dbReference type="Gene3D" id="3.90.70.10">
    <property type="entry name" value="Cysteine proteinases"/>
    <property type="match status" value="1"/>
</dbReference>
<dbReference type="EMBL" id="KE720876">
    <property type="protein sequence ID" value="ERF74509.1"/>
    <property type="molecule type" value="Genomic_DNA"/>
</dbReference>
<dbReference type="Gene3D" id="2.60.120.380">
    <property type="match status" value="2"/>
</dbReference>
<dbReference type="SMART" id="SM00720">
    <property type="entry name" value="calpain_III"/>
    <property type="match status" value="1"/>
</dbReference>
<evidence type="ECO:0000256" key="3">
    <source>
        <dbReference type="ARBA" id="ARBA00022670"/>
    </source>
</evidence>
<evidence type="ECO:0000256" key="2">
    <source>
        <dbReference type="ARBA" id="ARBA00010193"/>
    </source>
</evidence>
<dbReference type="GO" id="GO:0004198">
    <property type="term" value="F:calcium-dependent cysteine-type endopeptidase activity"/>
    <property type="evidence" value="ECO:0007669"/>
    <property type="project" value="InterPro"/>
</dbReference>
<keyword evidence="6" id="KW-0472">Membrane</keyword>
<dbReference type="GO" id="GO:0012505">
    <property type="term" value="C:endomembrane system"/>
    <property type="evidence" value="ECO:0007669"/>
    <property type="project" value="UniProtKB-SubCell"/>
</dbReference>
<feature type="active site" evidence="7">
    <location>
        <position position="371"/>
    </location>
</feature>
<dbReference type="InterPro" id="IPR022683">
    <property type="entry name" value="Calpain_III"/>
</dbReference>
<feature type="region of interest" description="Disordered" evidence="8">
    <location>
        <begin position="1134"/>
        <end position="1230"/>
    </location>
</feature>
<dbReference type="eggNOG" id="KOG0045">
    <property type="taxonomic scope" value="Eukaryota"/>
</dbReference>
<dbReference type="InterPro" id="IPR023175">
    <property type="entry name" value="Vta1/CALS_N_sf"/>
</dbReference>
<feature type="compositionally biased region" description="Polar residues" evidence="8">
    <location>
        <begin position="1173"/>
        <end position="1188"/>
    </location>
</feature>
<dbReference type="GeneID" id="19238982"/>
<dbReference type="OMA" id="FVFPPWK"/>
<dbReference type="Pfam" id="PF04652">
    <property type="entry name" value="Vta1"/>
    <property type="match status" value="1"/>
</dbReference>
<keyword evidence="4 7" id="KW-0378">Hydrolase</keyword>
<dbReference type="SUPFAM" id="SSF49758">
    <property type="entry name" value="Calpain large subunit, middle domain (domain III)"/>
    <property type="match status" value="2"/>
</dbReference>
<keyword evidence="5 7" id="KW-0788">Thiol protease</keyword>
<feature type="compositionally biased region" description="Basic and acidic residues" evidence="8">
    <location>
        <begin position="1161"/>
        <end position="1172"/>
    </location>
</feature>
<dbReference type="RefSeq" id="XP_007799893.1">
    <property type="nucleotide sequence ID" value="XM_007801702.1"/>
</dbReference>
<dbReference type="Gene3D" id="1.20.58.80">
    <property type="entry name" value="Phosphotransferase system, lactose/cellobiose-type IIA subunit"/>
    <property type="match status" value="1"/>
</dbReference>
<dbReference type="InterPro" id="IPR039431">
    <property type="entry name" value="Vta1/CALS_N"/>
</dbReference>
<name>U1HYD0_ENDPU</name>
<dbReference type="Pfam" id="PF01067">
    <property type="entry name" value="Calpain_III"/>
    <property type="match status" value="1"/>
</dbReference>
<keyword evidence="3 7" id="KW-0645">Protease</keyword>
<dbReference type="SMART" id="SM00230">
    <property type="entry name" value="CysPc"/>
    <property type="match status" value="1"/>
</dbReference>
<dbReference type="SUPFAM" id="SSF54001">
    <property type="entry name" value="Cysteine proteinases"/>
    <property type="match status" value="1"/>
</dbReference>
<dbReference type="InterPro" id="IPR036213">
    <property type="entry name" value="Calpain_III_sf"/>
</dbReference>
<accession>U1HYD0</accession>
<feature type="region of interest" description="Disordered" evidence="8">
    <location>
        <begin position="401"/>
        <end position="426"/>
    </location>
</feature>
<evidence type="ECO:0000256" key="8">
    <source>
        <dbReference type="SAM" id="MobiDB-lite"/>
    </source>
</evidence>
<evidence type="ECO:0000256" key="5">
    <source>
        <dbReference type="ARBA" id="ARBA00022807"/>
    </source>
</evidence>
<evidence type="ECO:0000256" key="7">
    <source>
        <dbReference type="PROSITE-ProRule" id="PRU00239"/>
    </source>
</evidence>
<dbReference type="PANTHER" id="PTHR46143:SF1">
    <property type="entry name" value="CALPAIN-7"/>
    <property type="match status" value="1"/>
</dbReference>
<evidence type="ECO:0000313" key="11">
    <source>
        <dbReference type="Proteomes" id="UP000019373"/>
    </source>
</evidence>
<feature type="compositionally biased region" description="Polar residues" evidence="8">
    <location>
        <begin position="1134"/>
        <end position="1143"/>
    </location>
</feature>
<comment type="subcellular location">
    <subcellularLocation>
        <location evidence="1">Endomembrane system</location>
    </subcellularLocation>
</comment>
<dbReference type="Pfam" id="PF25435">
    <property type="entry name" value="PalB_C"/>
    <property type="match status" value="1"/>
</dbReference>
<dbReference type="PROSITE" id="PS50203">
    <property type="entry name" value="CALPAIN_CAT"/>
    <property type="match status" value="1"/>
</dbReference>
<dbReference type="InterPro" id="IPR038765">
    <property type="entry name" value="Papain-like_cys_pep_sf"/>
</dbReference>
<organism evidence="10 11">
    <name type="scientific">Endocarpon pusillum (strain Z07020 / HMAS-L-300199)</name>
    <name type="common">Lichen-forming fungus</name>
    <dbReference type="NCBI Taxonomy" id="1263415"/>
    <lineage>
        <taxon>Eukaryota</taxon>
        <taxon>Fungi</taxon>
        <taxon>Dikarya</taxon>
        <taxon>Ascomycota</taxon>
        <taxon>Pezizomycotina</taxon>
        <taxon>Eurotiomycetes</taxon>
        <taxon>Chaetothyriomycetidae</taxon>
        <taxon>Verrucariales</taxon>
        <taxon>Verrucariaceae</taxon>
        <taxon>Endocarpon</taxon>
    </lineage>
</organism>
<evidence type="ECO:0000256" key="6">
    <source>
        <dbReference type="ARBA" id="ARBA00023136"/>
    </source>
</evidence>
<dbReference type="InterPro" id="IPR051297">
    <property type="entry name" value="PalB/RIM13"/>
</dbReference>
<dbReference type="GO" id="GO:0006508">
    <property type="term" value="P:proteolysis"/>
    <property type="evidence" value="ECO:0007669"/>
    <property type="project" value="UniProtKB-KW"/>
</dbReference>
<dbReference type="eggNOG" id="KOG0917">
    <property type="taxonomic scope" value="Eukaryota"/>
</dbReference>
<dbReference type="OrthoDB" id="167576at2759"/>